<dbReference type="Pfam" id="PF14016">
    <property type="entry name" value="DUF4232"/>
    <property type="match status" value="1"/>
</dbReference>
<dbReference type="InterPro" id="IPR025326">
    <property type="entry name" value="DUF4232"/>
</dbReference>
<dbReference type="AlphaFoldDB" id="A0AB39YD72"/>
<proteinExistence type="predicted"/>
<name>A0AB39YD72_9ACTN</name>
<evidence type="ECO:0000259" key="2">
    <source>
        <dbReference type="Pfam" id="PF14016"/>
    </source>
</evidence>
<reference evidence="3" key="1">
    <citation type="submission" date="2024-08" db="EMBL/GenBank/DDBJ databases">
        <authorList>
            <person name="Yu S.T."/>
        </authorList>
    </citation>
    <scope>NUCLEOTIDE SEQUENCE</scope>
    <source>
        <strain evidence="3">R33</strain>
    </source>
</reference>
<protein>
    <submittedName>
        <fullName evidence="3">DUF4232 domain-containing protein</fullName>
    </submittedName>
</protein>
<keyword evidence="1" id="KW-0732">Signal</keyword>
<gene>
    <name evidence="3" type="ORF">AB5J51_36095</name>
</gene>
<feature type="domain" description="DUF4232" evidence="2">
    <location>
        <begin position="49"/>
        <end position="147"/>
    </location>
</feature>
<evidence type="ECO:0000256" key="1">
    <source>
        <dbReference type="SAM" id="SignalP"/>
    </source>
</evidence>
<feature type="chain" id="PRO_5044239219" evidence="1">
    <location>
        <begin position="24"/>
        <end position="185"/>
    </location>
</feature>
<organism evidence="3">
    <name type="scientific">Streptomyces sp. R33</name>
    <dbReference type="NCBI Taxonomy" id="3238629"/>
    <lineage>
        <taxon>Bacteria</taxon>
        <taxon>Bacillati</taxon>
        <taxon>Actinomycetota</taxon>
        <taxon>Actinomycetes</taxon>
        <taxon>Kitasatosporales</taxon>
        <taxon>Streptomycetaceae</taxon>
        <taxon>Streptomyces</taxon>
    </lineage>
</organism>
<sequence length="185" mass="18189">MKCAARSGAIKVSSVLLVAGALAGGLLAGAGTGTAAAADALRRAPAAPCTSSQIVADGAQRTDSTHVLITVTNQGPKSCVLNGFPTVALAGQGSPDKNRPLQVTRQGKARPVQLAAGGQAATRLTFTPVLGEADGFCDSGADPTVAPSMVVGVAGGRYQLAPDDGGEFALCDNGVRATAFRAAGS</sequence>
<evidence type="ECO:0000313" key="3">
    <source>
        <dbReference type="EMBL" id="XDV67963.1"/>
    </source>
</evidence>
<accession>A0AB39YD72</accession>
<dbReference type="RefSeq" id="WP_168724191.1">
    <property type="nucleotide sequence ID" value="NZ_CP165727.1"/>
</dbReference>
<feature type="signal peptide" evidence="1">
    <location>
        <begin position="1"/>
        <end position="23"/>
    </location>
</feature>
<dbReference type="EMBL" id="CP165727">
    <property type="protein sequence ID" value="XDV67963.1"/>
    <property type="molecule type" value="Genomic_DNA"/>
</dbReference>